<dbReference type="PANTHER" id="PTHR43019">
    <property type="entry name" value="SERINE ENDOPROTEASE DEGS"/>
    <property type="match status" value="1"/>
</dbReference>
<feature type="active site" description="Charge relay system" evidence="7">
    <location>
        <position position="89"/>
    </location>
</feature>
<evidence type="ECO:0000256" key="1">
    <source>
        <dbReference type="ARBA" id="ARBA00004613"/>
    </source>
</evidence>
<evidence type="ECO:0000256" key="5">
    <source>
        <dbReference type="ARBA" id="ARBA00022801"/>
    </source>
</evidence>
<keyword evidence="5 9" id="KW-0378">Hydrolase</keyword>
<dbReference type="GO" id="GO:0008236">
    <property type="term" value="F:serine-type peptidase activity"/>
    <property type="evidence" value="ECO:0007669"/>
    <property type="project" value="UniProtKB-KW"/>
</dbReference>
<feature type="chain" id="PRO_5006986917" description="Serine protease" evidence="9">
    <location>
        <begin position="18"/>
        <end position="327"/>
    </location>
</feature>
<dbReference type="EC" id="3.4.21.-" evidence="9"/>
<feature type="repeat" description="TPR" evidence="8">
    <location>
        <begin position="251"/>
        <end position="284"/>
    </location>
</feature>
<dbReference type="SUPFAM" id="SSF48452">
    <property type="entry name" value="TPR-like"/>
    <property type="match status" value="1"/>
</dbReference>
<evidence type="ECO:0000256" key="2">
    <source>
        <dbReference type="ARBA" id="ARBA00008764"/>
    </source>
</evidence>
<dbReference type="Gene3D" id="1.25.40.10">
    <property type="entry name" value="Tetratricopeptide repeat domain"/>
    <property type="match status" value="1"/>
</dbReference>
<dbReference type="PANTHER" id="PTHR43019:SF23">
    <property type="entry name" value="PROTEASE DO-LIKE 5, CHLOROPLASTIC"/>
    <property type="match status" value="1"/>
</dbReference>
<dbReference type="Proteomes" id="UP000066549">
    <property type="component" value="Chromosome"/>
</dbReference>
<name>A0A0H4IZQ2_9PROT</name>
<dbReference type="SUPFAM" id="SSF50494">
    <property type="entry name" value="Trypsin-like serine proteases"/>
    <property type="match status" value="1"/>
</dbReference>
<dbReference type="GO" id="GO:0006508">
    <property type="term" value="P:proteolysis"/>
    <property type="evidence" value="ECO:0007669"/>
    <property type="project" value="UniProtKB-KW"/>
</dbReference>
<sequence length="327" mass="36671">MKKIILSLILLSTTAVAYDQAALMHAYNSVVMIRGYQENGSLGYGSGVIVGENEIVTNCHVLRGTKKPWVSQGDTTYSIVSVKSNAWHDLCLLEVHNLNRTPIPLGTSVLNKNDEVVGIGHSNGAPVPLTIGGLIIATYPNQNGNLILSSAKFRLGASGSGLFNMNGELVGINTFKTTGYGTYYAVPVEWLKELMAKKEYDEFPIDGKALWEEDEDKKPYYLRIAIPKAKMEWDKVVPLAKEWTKTEPNNTEAWYELGYAYLSMEKYIEAKEAFLKSNQCDKNNIDPLFELAKLFKEDDPNVAYAYYQKLNQINMDKALEIKDLFEK</sequence>
<evidence type="ECO:0000256" key="6">
    <source>
        <dbReference type="ARBA" id="ARBA00022825"/>
    </source>
</evidence>
<dbReference type="EMBL" id="CP011002">
    <property type="protein sequence ID" value="AKO65280.1"/>
    <property type="molecule type" value="Genomic_DNA"/>
</dbReference>
<reference evidence="10 11" key="1">
    <citation type="submission" date="2015-03" db="EMBL/GenBank/DDBJ databases">
        <title>Comparative analysis of the OM43 clade including a novel species from Red Sea uncovers genomic and metabolic diversity among marine methylotrophs.</title>
        <authorList>
            <person name="Jimenez-Infante F."/>
            <person name="Ngugi D.K."/>
            <person name="Vinu M."/>
            <person name="Alam I."/>
            <person name="Kamau A."/>
            <person name="Blom J."/>
            <person name="Bajic V.B."/>
            <person name="Stingl U."/>
        </authorList>
    </citation>
    <scope>NUCLEOTIDE SEQUENCE [LARGE SCALE GENOMIC DNA]</scope>
    <source>
        <strain evidence="10 11">MBRSH7</strain>
    </source>
</reference>
<comment type="similarity">
    <text evidence="2 9">Belongs to the peptidase S1B family.</text>
</comment>
<feature type="active site" description="Charge relay system" evidence="7">
    <location>
        <position position="158"/>
    </location>
</feature>
<dbReference type="OrthoDB" id="8559597at2"/>
<feature type="signal peptide" evidence="9">
    <location>
        <begin position="1"/>
        <end position="17"/>
    </location>
</feature>
<evidence type="ECO:0000313" key="10">
    <source>
        <dbReference type="EMBL" id="AKO65280.1"/>
    </source>
</evidence>
<dbReference type="PROSITE" id="PS50005">
    <property type="entry name" value="TPR"/>
    <property type="match status" value="1"/>
</dbReference>
<dbReference type="Pfam" id="PF13365">
    <property type="entry name" value="Trypsin_2"/>
    <property type="match status" value="1"/>
</dbReference>
<dbReference type="GO" id="GO:0005576">
    <property type="term" value="C:extracellular region"/>
    <property type="evidence" value="ECO:0007669"/>
    <property type="project" value="UniProtKB-SubCell"/>
</dbReference>
<evidence type="ECO:0000256" key="8">
    <source>
        <dbReference type="PROSITE-ProRule" id="PRU00339"/>
    </source>
</evidence>
<keyword evidence="4 9" id="KW-0732">Signal</keyword>
<feature type="active site" description="Charge relay system" evidence="7">
    <location>
        <position position="60"/>
    </location>
</feature>
<dbReference type="InterPro" id="IPR011990">
    <property type="entry name" value="TPR-like_helical_dom_sf"/>
</dbReference>
<evidence type="ECO:0000256" key="7">
    <source>
        <dbReference type="PIRSR" id="PIRSR608256-1"/>
    </source>
</evidence>
<dbReference type="PRINTS" id="PR00839">
    <property type="entry name" value="V8PROTEASE"/>
</dbReference>
<accession>A0A0H4IZQ2</accession>
<evidence type="ECO:0000256" key="3">
    <source>
        <dbReference type="ARBA" id="ARBA00022670"/>
    </source>
</evidence>
<organism evidence="10 11">
    <name type="scientific">Methylophilales bacterium MBRS-H7</name>
    <dbReference type="NCBI Taxonomy" id="1623450"/>
    <lineage>
        <taxon>Bacteria</taxon>
        <taxon>Pseudomonadati</taxon>
        <taxon>Pseudomonadota</taxon>
        <taxon>Betaproteobacteria</taxon>
        <taxon>Nitrosomonadales</taxon>
        <taxon>OM43 clade</taxon>
    </lineage>
</organism>
<proteinExistence type="inferred from homology"/>
<dbReference type="InterPro" id="IPR019734">
    <property type="entry name" value="TPR_rpt"/>
</dbReference>
<dbReference type="Gene3D" id="2.40.10.10">
    <property type="entry name" value="Trypsin-like serine proteases"/>
    <property type="match status" value="2"/>
</dbReference>
<dbReference type="InterPro" id="IPR043504">
    <property type="entry name" value="Peptidase_S1_PA_chymotrypsin"/>
</dbReference>
<keyword evidence="3 9" id="KW-0645">Protease</keyword>
<keyword evidence="8" id="KW-0802">TPR repeat</keyword>
<keyword evidence="6 9" id="KW-0720">Serine protease</keyword>
<dbReference type="InterPro" id="IPR009003">
    <property type="entry name" value="Peptidase_S1_PA"/>
</dbReference>
<dbReference type="InterPro" id="IPR008256">
    <property type="entry name" value="Peptidase_S1B"/>
</dbReference>
<evidence type="ECO:0000256" key="4">
    <source>
        <dbReference type="ARBA" id="ARBA00022729"/>
    </source>
</evidence>
<evidence type="ECO:0000256" key="9">
    <source>
        <dbReference type="RuleBase" id="RU004296"/>
    </source>
</evidence>
<dbReference type="SMART" id="SM00028">
    <property type="entry name" value="TPR"/>
    <property type="match status" value="1"/>
</dbReference>
<dbReference type="AlphaFoldDB" id="A0A0H4IZQ2"/>
<gene>
    <name evidence="10" type="ORF">VI33_00455</name>
</gene>
<evidence type="ECO:0000313" key="11">
    <source>
        <dbReference type="Proteomes" id="UP000066549"/>
    </source>
</evidence>
<comment type="subcellular location">
    <subcellularLocation>
        <location evidence="1">Secreted</location>
    </subcellularLocation>
</comment>
<dbReference type="Pfam" id="PF13431">
    <property type="entry name" value="TPR_17"/>
    <property type="match status" value="1"/>
</dbReference>
<keyword evidence="11" id="KW-1185">Reference proteome</keyword>
<protein>
    <recommendedName>
        <fullName evidence="9">Serine protease</fullName>
        <ecNumber evidence="9">3.4.21.-</ecNumber>
    </recommendedName>
</protein>